<dbReference type="EMBL" id="CP002188">
    <property type="protein sequence ID" value="ADR25140.1"/>
    <property type="molecule type" value="Genomic_DNA"/>
</dbReference>
<dbReference type="OrthoDB" id="397876at2"/>
<evidence type="ECO:0000259" key="2">
    <source>
        <dbReference type="Pfam" id="PF00082"/>
    </source>
</evidence>
<feature type="domain" description="Peptidase S8/S53" evidence="2">
    <location>
        <begin position="383"/>
        <end position="508"/>
    </location>
</feature>
<dbReference type="GeneID" id="31507532"/>
<reference evidence="3 4" key="1">
    <citation type="journal article" date="2011" name="Infect. Immun.">
        <title>Complete genome sequence of Mycoplasma bovis type strain PG45 (ATCC 25523).</title>
        <authorList>
            <person name="Wise K.S."/>
            <person name="Calcutt M.J."/>
            <person name="Foecking M.F."/>
            <person name="Roske K."/>
            <person name="Madupu R."/>
            <person name="Methe B.A."/>
        </authorList>
    </citation>
    <scope>NUCLEOTIDE SEQUENCE [LARGE SCALE GENOMIC DNA]</scope>
    <source>
        <strain evidence="4">ATCC 25523 / DSM 22781 / NCTC 10131 / PG45</strain>
    </source>
</reference>
<dbReference type="Gene3D" id="3.40.50.200">
    <property type="entry name" value="Peptidase S8/S53 domain"/>
    <property type="match status" value="2"/>
</dbReference>
<accession>A0A454AQ10</accession>
<name>A0A454AQ10_MYCBG</name>
<dbReference type="InterPro" id="IPR036852">
    <property type="entry name" value="Peptidase_S8/S53_dom_sf"/>
</dbReference>
<sequence length="768" mass="91182">MKRLNKLVLSPLFFAPVFSVSAVLPATNNQVKLNKDSSELINWDDYKRLVKMYTPYYSKLGVWDREWMPTNYSSNKYDKVGIIEVDDFDSSHLLSQNSSFVFKRTNSKEIYRKSNHGYAVTSIIGTDFGINPNASIYYEASDNLIESIKNLYNNYGVRLINMSLGPVDPYYQVKKAVQNLNDSYFGSIGSKYYDFDVKIKIYPKDIKELMRSFKILAKAIIYYTYKNNKQIYGASGIQNLYKTIGEYALQNGIKIIQSSGNNNDEVSEYMANNEFLNKPQFLENGRISKDKIYRAFKSFFNLVKNWQNDVWPTEEERNYNIKLLYLIRVILDKAFDDVRWIYENKDTNWLKKFDFDAFLDADFRKRKLFDAITDWQSLIYHEGIISVGAVNWKNIATNFSSYAKNYYGSYPLVSAYGDKLNNDKAGLLKSYYHKNNYNEIEKYIKSSKNNKEFIDKMSYIINFNGTSKFAPMITGIISRIQSKLQQELSIEDVKLMLVSSATYSKTKASGYSSSSFSEITSTYEHWRRNHAKNKTGFGIPKYFKMKQIWDSGNIRRVRPHELGKDFIDSASVLQIYDSKYINEKWKYWTSTFVWKHKKSFAEYWKLYELNNNPYVSWFRNKWLPHLLKAIEYKKSKDPDWNFDNIPIYAIETDMYKYKNIFARRWILGSQEPRTSVQHVYFYKKDPEATYSYTNYLKYAELEEYLILLLDYLAYKNNIKLDENKVKDLYYYLTHPLLEEYKNYVTDMKQKYWKHLKENVWLESYTNLF</sequence>
<proteinExistence type="predicted"/>
<dbReference type="GO" id="GO:0004252">
    <property type="term" value="F:serine-type endopeptidase activity"/>
    <property type="evidence" value="ECO:0007669"/>
    <property type="project" value="InterPro"/>
</dbReference>
<feature type="chain" id="PRO_5019202877" evidence="1">
    <location>
        <begin position="23"/>
        <end position="768"/>
    </location>
</feature>
<dbReference type="RefSeq" id="WP_013456364.1">
    <property type="nucleotide sequence ID" value="NC_014760.1"/>
</dbReference>
<dbReference type="InterPro" id="IPR000209">
    <property type="entry name" value="Peptidase_S8/S53_dom"/>
</dbReference>
<keyword evidence="1" id="KW-0732">Signal</keyword>
<feature type="signal peptide" evidence="1">
    <location>
        <begin position="1"/>
        <end position="22"/>
    </location>
</feature>
<dbReference type="SUPFAM" id="SSF52743">
    <property type="entry name" value="Subtilisin-like"/>
    <property type="match status" value="1"/>
</dbReference>
<gene>
    <name evidence="3" type="ordered locus">MBOVPG45_0176</name>
</gene>
<organism evidence="3 4">
    <name type="scientific">Mycoplasmopsis bovis (strain ATCC 25523 / DSM 22781 / NCTC 10131 / PG45)</name>
    <name type="common">Mycoplasma bovis</name>
    <dbReference type="NCBI Taxonomy" id="289397"/>
    <lineage>
        <taxon>Bacteria</taxon>
        <taxon>Bacillati</taxon>
        <taxon>Mycoplasmatota</taxon>
        <taxon>Mycoplasmoidales</taxon>
        <taxon>Metamycoplasmataceae</taxon>
        <taxon>Mycoplasmopsis</taxon>
    </lineage>
</organism>
<evidence type="ECO:0000313" key="3">
    <source>
        <dbReference type="EMBL" id="ADR25140.1"/>
    </source>
</evidence>
<evidence type="ECO:0000313" key="4">
    <source>
        <dbReference type="Proteomes" id="UP000008713"/>
    </source>
</evidence>
<dbReference type="Proteomes" id="UP000008713">
    <property type="component" value="Chromosome"/>
</dbReference>
<dbReference type="Pfam" id="PF00082">
    <property type="entry name" value="Peptidase_S8"/>
    <property type="match status" value="1"/>
</dbReference>
<protein>
    <submittedName>
        <fullName evidence="3">Putative membrane protein</fullName>
    </submittedName>
</protein>
<dbReference type="KEGG" id="mbv:MBOVPG45_0176"/>
<dbReference type="GO" id="GO:0006508">
    <property type="term" value="P:proteolysis"/>
    <property type="evidence" value="ECO:0007669"/>
    <property type="project" value="InterPro"/>
</dbReference>
<dbReference type="AlphaFoldDB" id="A0A454AQ10"/>
<evidence type="ECO:0000256" key="1">
    <source>
        <dbReference type="SAM" id="SignalP"/>
    </source>
</evidence>